<dbReference type="InterPro" id="IPR022118">
    <property type="entry name" value="Peptidase_C70_AvrRpt2"/>
</dbReference>
<dbReference type="SUPFAM" id="SSF55383">
    <property type="entry name" value="Copper amine oxidase, domain N"/>
    <property type="match status" value="1"/>
</dbReference>
<reference evidence="3 4" key="2">
    <citation type="journal article" date="2014" name="Genome Announc.">
        <title>Complete Genome Sequence of Coprothermobacter proteolyticus DSM 5265.</title>
        <authorList>
            <person name="Alexiev A."/>
            <person name="Coil D.A."/>
            <person name="Badger J.H."/>
            <person name="Enticknap J."/>
            <person name="Ward N."/>
            <person name="Robb F.T."/>
            <person name="Eisen J.A."/>
        </authorList>
    </citation>
    <scope>NUCLEOTIDE SEQUENCE [LARGE SCALE GENOMIC DNA]</scope>
    <source>
        <strain evidence="4">ATCC 35245 / DSM 5265 / OCM 4 / BT</strain>
    </source>
</reference>
<proteinExistence type="predicted"/>
<keyword evidence="1" id="KW-0732">Signal</keyword>
<dbReference type="EMBL" id="CP001145">
    <property type="protein sequence ID" value="ACI16911.1"/>
    <property type="molecule type" value="Genomic_DNA"/>
</dbReference>
<keyword evidence="4" id="KW-1185">Reference proteome</keyword>
<dbReference type="AlphaFoldDB" id="B5Y7Q8"/>
<gene>
    <name evidence="3" type="ordered locus">COPRO5265_0440</name>
</gene>
<dbReference type="InterPro" id="IPR036582">
    <property type="entry name" value="Mao_N_sf"/>
</dbReference>
<dbReference type="KEGG" id="cpo:COPRO5265_0440"/>
<evidence type="ECO:0000313" key="4">
    <source>
        <dbReference type="Proteomes" id="UP000001732"/>
    </source>
</evidence>
<evidence type="ECO:0000256" key="1">
    <source>
        <dbReference type="SAM" id="SignalP"/>
    </source>
</evidence>
<feature type="domain" description="Copper amine oxidase-like N-terminal" evidence="2">
    <location>
        <begin position="380"/>
        <end position="495"/>
    </location>
</feature>
<dbReference type="STRING" id="309798.COPRO5265_0440"/>
<dbReference type="HOGENOM" id="CLU_544810_0_0_9"/>
<feature type="signal peptide" evidence="1">
    <location>
        <begin position="1"/>
        <end position="31"/>
    </location>
</feature>
<reference evidence="4" key="1">
    <citation type="submission" date="2008-08" db="EMBL/GenBank/DDBJ databases">
        <title>The complete genome sequence of Coprothermobacter proteolyticus strain ATCC 5245 / DSM 5265 / BT.</title>
        <authorList>
            <person name="Dodson R.J."/>
            <person name="Durkin A.S."/>
            <person name="Wu M."/>
            <person name="Eisen J."/>
            <person name="Sutton G."/>
        </authorList>
    </citation>
    <scope>NUCLEOTIDE SEQUENCE [LARGE SCALE GENOMIC DNA]</scope>
    <source>
        <strain evidence="4">ATCC 35245 / DSM 5265 / OCM 4 / BT</strain>
    </source>
</reference>
<name>B5Y7Q8_COPPD</name>
<evidence type="ECO:0000313" key="3">
    <source>
        <dbReference type="EMBL" id="ACI16911.1"/>
    </source>
</evidence>
<dbReference type="InterPro" id="IPR012854">
    <property type="entry name" value="Cu_amine_oxidase-like_N"/>
</dbReference>
<evidence type="ECO:0000259" key="2">
    <source>
        <dbReference type="Pfam" id="PF07833"/>
    </source>
</evidence>
<feature type="chain" id="PRO_5015139438" evidence="1">
    <location>
        <begin position="32"/>
        <end position="500"/>
    </location>
</feature>
<protein>
    <submittedName>
        <fullName evidence="3">Copper amine oxidase N-domain family</fullName>
    </submittedName>
</protein>
<accession>B5Y7Q8</accession>
<dbReference type="eggNOG" id="COG3292">
    <property type="taxonomic scope" value="Bacteria"/>
</dbReference>
<sequence length="500" mass="55560">MTKRIVRLTASACTLALLMCLVLLTPPPLVAAATLPAKAQLNVPYMSQHYNIPIGFSPSRACGITSAAMLFAYYGRIAPFTITGADGNPTDYGWYMTRAYRYKSPYHDVMWKYFANQEHRPGLQGWGAWGFIWRNGTDKTIADVIPFLNAHDISAQFIRQPSESYAKKLVMQEIAAGRPLMANTEIIGGHYVVIYGYDNTGEQFKYLVNDPWNGRKTYTYEELMVSQMYRGLILTAPANGFTARVPYSPGMGAAKSYVKPLRSSAAAPSTLYTYQLPLVVPEKVTPTVMVYIDGKPHKMQPVEGTTYTGTYQYKTTLEAGNHNYYFVVTTPRYTVWFPPDSGVWGQSQALLQFNGPFIEGAKQTTATTLELQIMNDKYLINGVPSFMDMPPIIKSGRTLLPISHVVKALGGSTVWDKEKQKVTITMEGTKSATTVELWIGKNYAMVNGVKKPIDLGSTNVVPIIVNSRTMVPLRFVVETLGAAVTWNDSAKVITITYQKQ</sequence>
<organism evidence="3 4">
    <name type="scientific">Coprothermobacter proteolyticus (strain ATCC 35245 / DSM 5265 / OCM 4 / BT)</name>
    <dbReference type="NCBI Taxonomy" id="309798"/>
    <lineage>
        <taxon>Bacteria</taxon>
        <taxon>Pseudomonadati</taxon>
        <taxon>Coprothermobacterota</taxon>
        <taxon>Coprothermobacteria</taxon>
        <taxon>Coprothermobacterales</taxon>
        <taxon>Coprothermobacteraceae</taxon>
        <taxon>Coprothermobacter</taxon>
    </lineage>
</organism>
<dbReference type="Pfam" id="PF12385">
    <property type="entry name" value="Peptidase_C70"/>
    <property type="match status" value="1"/>
</dbReference>
<dbReference type="Proteomes" id="UP000001732">
    <property type="component" value="Chromosome"/>
</dbReference>
<dbReference type="Pfam" id="PF07833">
    <property type="entry name" value="Cu_amine_oxidN1"/>
    <property type="match status" value="1"/>
</dbReference>
<dbReference type="Gene3D" id="3.90.70.10">
    <property type="entry name" value="Cysteine proteinases"/>
    <property type="match status" value="1"/>
</dbReference>
<dbReference type="Gene3D" id="3.30.457.10">
    <property type="entry name" value="Copper amine oxidase-like, N-terminal domain"/>
    <property type="match status" value="1"/>
</dbReference>